<organism evidence="2">
    <name type="scientific">Clastoptera arizonana</name>
    <name type="common">Arizona spittle bug</name>
    <dbReference type="NCBI Taxonomy" id="38151"/>
    <lineage>
        <taxon>Eukaryota</taxon>
        <taxon>Metazoa</taxon>
        <taxon>Ecdysozoa</taxon>
        <taxon>Arthropoda</taxon>
        <taxon>Hexapoda</taxon>
        <taxon>Insecta</taxon>
        <taxon>Pterygota</taxon>
        <taxon>Neoptera</taxon>
        <taxon>Paraneoptera</taxon>
        <taxon>Hemiptera</taxon>
        <taxon>Auchenorrhyncha</taxon>
        <taxon>Cercopoidea</taxon>
        <taxon>Clastopteridae</taxon>
        <taxon>Clastoptera</taxon>
    </lineage>
</organism>
<dbReference type="EMBL" id="GEDC01010831">
    <property type="protein sequence ID" value="JAS26467.1"/>
    <property type="molecule type" value="Transcribed_RNA"/>
</dbReference>
<feature type="signal peptide" evidence="1">
    <location>
        <begin position="1"/>
        <end position="17"/>
    </location>
</feature>
<proteinExistence type="predicted"/>
<keyword evidence="1" id="KW-0732">Signal</keyword>
<feature type="chain" id="PRO_5008581341" evidence="1">
    <location>
        <begin position="18"/>
        <end position="211"/>
    </location>
</feature>
<evidence type="ECO:0000313" key="2">
    <source>
        <dbReference type="EMBL" id="JAS26467.1"/>
    </source>
</evidence>
<name>A0A1B6DLC5_9HEMI</name>
<sequence length="211" mass="24476">MILFTFCFFLSVQLLAGFDEVPDTSSDSQSFVEWFWDSTLQNGPKELPLIREKAVYSLRHKKELFYMYYTGYITSFGKVSMANTVETKNLGKREVSKFLVIFERVEGYLESFNYTMATKDPRSGKMSFWIDDFNIAMVVEFPTLEFCLPQVVNVIDMGHGPLKGNVDYTTEYVEYGHELDFLANKTLNTILAREIRDRVDLLIKQIQVPSE</sequence>
<gene>
    <name evidence="2" type="ORF">g.15403</name>
</gene>
<protein>
    <submittedName>
        <fullName evidence="2">Uncharacterized protein</fullName>
    </submittedName>
</protein>
<dbReference type="AlphaFoldDB" id="A0A1B6DLC5"/>
<reference evidence="2" key="1">
    <citation type="submission" date="2015-12" db="EMBL/GenBank/DDBJ databases">
        <title>De novo transcriptome assembly of four potential Pierce s Disease insect vectors from Arizona vineyards.</title>
        <authorList>
            <person name="Tassone E.E."/>
        </authorList>
    </citation>
    <scope>NUCLEOTIDE SEQUENCE</scope>
</reference>
<accession>A0A1B6DLC5</accession>
<evidence type="ECO:0000256" key="1">
    <source>
        <dbReference type="SAM" id="SignalP"/>
    </source>
</evidence>